<name>A0A679J4Q1_VARPD</name>
<dbReference type="AlphaFoldDB" id="A0A679J4Q1"/>
<proteinExistence type="predicted"/>
<gene>
    <name evidence="1" type="ORF">VVAX_03600</name>
</gene>
<accession>A0A679J4Q1</accession>
<dbReference type="Gene3D" id="1.10.287.110">
    <property type="entry name" value="DnaJ domain"/>
    <property type="match status" value="1"/>
</dbReference>
<evidence type="ECO:0000313" key="1">
    <source>
        <dbReference type="EMBL" id="CAA2106139.1"/>
    </source>
</evidence>
<reference evidence="1" key="1">
    <citation type="submission" date="2019-12" db="EMBL/GenBank/DDBJ databases">
        <authorList>
            <person name="Cremers G."/>
        </authorList>
    </citation>
    <scope>NUCLEOTIDE SEQUENCE</scope>
    <source>
        <strain evidence="1">Vvax</strain>
    </source>
</reference>
<organism evidence="1">
    <name type="scientific">Variovorax paradoxus</name>
    <dbReference type="NCBI Taxonomy" id="34073"/>
    <lineage>
        <taxon>Bacteria</taxon>
        <taxon>Pseudomonadati</taxon>
        <taxon>Pseudomonadota</taxon>
        <taxon>Betaproteobacteria</taxon>
        <taxon>Burkholderiales</taxon>
        <taxon>Comamonadaceae</taxon>
        <taxon>Variovorax</taxon>
    </lineage>
</organism>
<sequence length="218" mass="23917">MTITAFPLAWPPGWRRTAADARTYGRFGTTKQSSAGNWRSVQDITVAAATQRLRAELDRMAVRGDDLVLSTNLKLRLDGLPRSDQAQPADPGAAVYWNDPWTSAPRCMAIDRYTKVEMNIAALAATIEAMRAIERHGGAVVLERAFTGFAALPAPIVAGMKRHWREVLQYGDGRPDAAIIRGCYRTLASLAHPDRAGGSTERMAELNQARDDALKEIQ</sequence>
<dbReference type="InterPro" id="IPR036869">
    <property type="entry name" value="J_dom_sf"/>
</dbReference>
<dbReference type="RefSeq" id="WP_339091179.1">
    <property type="nucleotide sequence ID" value="NZ_LR743507.1"/>
</dbReference>
<dbReference type="EMBL" id="LR743507">
    <property type="protein sequence ID" value="CAA2106139.1"/>
    <property type="molecule type" value="Genomic_DNA"/>
</dbReference>
<evidence type="ECO:0008006" key="2">
    <source>
        <dbReference type="Google" id="ProtNLM"/>
    </source>
</evidence>
<dbReference type="SUPFAM" id="SSF46565">
    <property type="entry name" value="Chaperone J-domain"/>
    <property type="match status" value="1"/>
</dbReference>
<protein>
    <recommendedName>
        <fullName evidence="2">Molecular chaperone DnaJ</fullName>
    </recommendedName>
</protein>